<proteinExistence type="predicted"/>
<evidence type="ECO:0000313" key="2">
    <source>
        <dbReference type="EMBL" id="MPM14371.1"/>
    </source>
</evidence>
<evidence type="ECO:0000256" key="1">
    <source>
        <dbReference type="SAM" id="MobiDB-lite"/>
    </source>
</evidence>
<accession>A0A644XF29</accession>
<feature type="region of interest" description="Disordered" evidence="1">
    <location>
        <begin position="56"/>
        <end position="76"/>
    </location>
</feature>
<name>A0A644XF29_9ZZZZ</name>
<reference evidence="2" key="1">
    <citation type="submission" date="2019-08" db="EMBL/GenBank/DDBJ databases">
        <authorList>
            <person name="Kucharzyk K."/>
            <person name="Murdoch R.W."/>
            <person name="Higgins S."/>
            <person name="Loffler F."/>
        </authorList>
    </citation>
    <scope>NUCLEOTIDE SEQUENCE</scope>
</reference>
<sequence>MRRFFRRLKQEPRAGVSQRAGLLKQRGALLWRNRAEHRVGRSFRLLQCGAAFPGADAEQQRPLQGGDARAARSAVPGKNEHAVDCVPAQIGFRRRIRDEHMLGQRVVERIAQIEQQPSVDHAAGFDHLGFIQPGGDGLRRKWCRGVRQTQARRGVPCGKMNVRRVERQAGSTADSLGKARPDFAFGRVIHAFSLVAKRFGVNPRA</sequence>
<gene>
    <name evidence="2" type="ORF">SDC9_60733</name>
</gene>
<protein>
    <submittedName>
        <fullName evidence="2">Uncharacterized protein</fullName>
    </submittedName>
</protein>
<dbReference type="AlphaFoldDB" id="A0A644XF29"/>
<organism evidence="2">
    <name type="scientific">bioreactor metagenome</name>
    <dbReference type="NCBI Taxonomy" id="1076179"/>
    <lineage>
        <taxon>unclassified sequences</taxon>
        <taxon>metagenomes</taxon>
        <taxon>ecological metagenomes</taxon>
    </lineage>
</organism>
<comment type="caution">
    <text evidence="2">The sequence shown here is derived from an EMBL/GenBank/DDBJ whole genome shotgun (WGS) entry which is preliminary data.</text>
</comment>
<dbReference type="EMBL" id="VSSQ01002267">
    <property type="protein sequence ID" value="MPM14371.1"/>
    <property type="molecule type" value="Genomic_DNA"/>
</dbReference>